<dbReference type="Pfam" id="PF04039">
    <property type="entry name" value="MnhB"/>
    <property type="match status" value="1"/>
</dbReference>
<proteinExistence type="inferred from homology"/>
<dbReference type="InterPro" id="IPR050622">
    <property type="entry name" value="CPA3_antiporter_subunitB"/>
</dbReference>
<evidence type="ECO:0000313" key="9">
    <source>
        <dbReference type="EMBL" id="MBB5514601.1"/>
    </source>
</evidence>
<evidence type="ECO:0000256" key="4">
    <source>
        <dbReference type="ARBA" id="ARBA00022692"/>
    </source>
</evidence>
<dbReference type="PANTHER" id="PTHR33932">
    <property type="entry name" value="NA(+)/H(+) ANTIPORTER SUBUNIT B"/>
    <property type="match status" value="1"/>
</dbReference>
<dbReference type="InterPro" id="IPR007182">
    <property type="entry name" value="MnhB"/>
</dbReference>
<sequence length="153" mass="15613">MNSLIYTTATRIIVPVTLVLAVIVLLRGHNDPGGGFIGGLLAALAVAILEKARGVDAARAWLRVEPLTIAGAGLVAAIAAGLWGALEHGMFLTGVWPFYGPNAAGVNEGVPAGSILLFDLGVFLVVVGGVSGILFTLEEAGVPAEQPDDEEDS</sequence>
<comment type="similarity">
    <text evidence="2">Belongs to the CPA3 antiporters (TC 2.A.63) subunit B family.</text>
</comment>
<evidence type="ECO:0000256" key="5">
    <source>
        <dbReference type="ARBA" id="ARBA00022989"/>
    </source>
</evidence>
<protein>
    <submittedName>
        <fullName evidence="9">Multicomponent Na+:H+ antiporter subunit B</fullName>
    </submittedName>
</protein>
<evidence type="ECO:0000256" key="1">
    <source>
        <dbReference type="ARBA" id="ARBA00004651"/>
    </source>
</evidence>
<evidence type="ECO:0000259" key="8">
    <source>
        <dbReference type="Pfam" id="PF04039"/>
    </source>
</evidence>
<keyword evidence="5 7" id="KW-1133">Transmembrane helix</keyword>
<name>A0A840WJA8_9RHOB</name>
<evidence type="ECO:0000256" key="3">
    <source>
        <dbReference type="ARBA" id="ARBA00022475"/>
    </source>
</evidence>
<evidence type="ECO:0000256" key="7">
    <source>
        <dbReference type="SAM" id="Phobius"/>
    </source>
</evidence>
<dbReference type="GO" id="GO:0005886">
    <property type="term" value="C:plasma membrane"/>
    <property type="evidence" value="ECO:0007669"/>
    <property type="project" value="UniProtKB-SubCell"/>
</dbReference>
<dbReference type="EMBL" id="JACIJS010000001">
    <property type="protein sequence ID" value="MBB5514601.1"/>
    <property type="molecule type" value="Genomic_DNA"/>
</dbReference>
<reference evidence="9 10" key="1">
    <citation type="submission" date="2020-08" db="EMBL/GenBank/DDBJ databases">
        <title>Genomic Encyclopedia of Type Strains, Phase IV (KMG-IV): sequencing the most valuable type-strain genomes for metagenomic binning, comparative biology and taxonomic classification.</title>
        <authorList>
            <person name="Goeker M."/>
        </authorList>
    </citation>
    <scope>NUCLEOTIDE SEQUENCE [LARGE SCALE GENOMIC DNA]</scope>
    <source>
        <strain evidence="9 10">DSM 103377</strain>
    </source>
</reference>
<feature type="transmembrane region" description="Helical" evidence="7">
    <location>
        <begin position="12"/>
        <end position="29"/>
    </location>
</feature>
<keyword evidence="4 7" id="KW-0812">Transmembrane</keyword>
<dbReference type="PANTHER" id="PTHR33932:SF4">
    <property type="entry name" value="NA(+)_H(+) ANTIPORTER SUBUNIT B"/>
    <property type="match status" value="1"/>
</dbReference>
<feature type="transmembrane region" description="Helical" evidence="7">
    <location>
        <begin position="64"/>
        <end position="86"/>
    </location>
</feature>
<keyword evidence="6 7" id="KW-0472">Membrane</keyword>
<comment type="subcellular location">
    <subcellularLocation>
        <location evidence="1">Cell membrane</location>
        <topology evidence="1">Multi-pass membrane protein</topology>
    </subcellularLocation>
</comment>
<keyword evidence="3" id="KW-1003">Cell membrane</keyword>
<evidence type="ECO:0000256" key="2">
    <source>
        <dbReference type="ARBA" id="ARBA00009425"/>
    </source>
</evidence>
<accession>A0A840WJA8</accession>
<dbReference type="Proteomes" id="UP000553766">
    <property type="component" value="Unassembled WGS sequence"/>
</dbReference>
<keyword evidence="10" id="KW-1185">Reference proteome</keyword>
<dbReference type="AlphaFoldDB" id="A0A840WJA8"/>
<evidence type="ECO:0000256" key="6">
    <source>
        <dbReference type="ARBA" id="ARBA00023136"/>
    </source>
</evidence>
<feature type="transmembrane region" description="Helical" evidence="7">
    <location>
        <begin position="115"/>
        <end position="137"/>
    </location>
</feature>
<feature type="domain" description="Na+/H+ antiporter MnhB subunit-related protein" evidence="8">
    <location>
        <begin position="6"/>
        <end position="131"/>
    </location>
</feature>
<feature type="transmembrane region" description="Helical" evidence="7">
    <location>
        <begin position="35"/>
        <end position="52"/>
    </location>
</feature>
<evidence type="ECO:0000313" key="10">
    <source>
        <dbReference type="Proteomes" id="UP000553766"/>
    </source>
</evidence>
<dbReference type="RefSeq" id="WP_184008321.1">
    <property type="nucleotide sequence ID" value="NZ_JACIJS010000001.1"/>
</dbReference>
<gene>
    <name evidence="9" type="ORF">FHS89_000599</name>
</gene>
<organism evidence="9 10">
    <name type="scientific">Rubricella aquisinus</name>
    <dbReference type="NCBI Taxonomy" id="2028108"/>
    <lineage>
        <taxon>Bacteria</taxon>
        <taxon>Pseudomonadati</taxon>
        <taxon>Pseudomonadota</taxon>
        <taxon>Alphaproteobacteria</taxon>
        <taxon>Rhodobacterales</taxon>
        <taxon>Paracoccaceae</taxon>
        <taxon>Rubricella</taxon>
    </lineage>
</organism>
<comment type="caution">
    <text evidence="9">The sequence shown here is derived from an EMBL/GenBank/DDBJ whole genome shotgun (WGS) entry which is preliminary data.</text>
</comment>